<dbReference type="Proteomes" id="UP000316008">
    <property type="component" value="Unassembled WGS sequence"/>
</dbReference>
<protein>
    <submittedName>
        <fullName evidence="4">Uncharacterized protein</fullName>
    </submittedName>
</protein>
<organism evidence="4 5">
    <name type="scientific">Fluviicola chungangensis</name>
    <dbReference type="NCBI Taxonomy" id="2597671"/>
    <lineage>
        <taxon>Bacteria</taxon>
        <taxon>Pseudomonadati</taxon>
        <taxon>Bacteroidota</taxon>
        <taxon>Flavobacteriia</taxon>
        <taxon>Flavobacteriales</taxon>
        <taxon>Crocinitomicaceae</taxon>
        <taxon>Fluviicola</taxon>
    </lineage>
</organism>
<keyword evidence="5" id="KW-1185">Reference proteome</keyword>
<comment type="caution">
    <text evidence="4">The sequence shown here is derived from an EMBL/GenBank/DDBJ whole genome shotgun (WGS) entry which is preliminary data.</text>
</comment>
<dbReference type="Gene3D" id="1.25.40.20">
    <property type="entry name" value="Ankyrin repeat-containing domain"/>
    <property type="match status" value="1"/>
</dbReference>
<sequence>MKTKITLHKSVSKGDLTTVKELIEQGSDVNVPDKNNCTPVYLAFCENNEEMIDYLVSQGADIYYPSKNFPDCYYNALTNGKVDWIRKFIENGIDPNARRLDNYNALIIMLSSQNYVLDAHRLLLEAGCDPEMKSKHGHTALDYLAGLGIPELDELYSKYSKNVVMNVQTEDIRDNYGPSILFETTEKGNAKALRTLLEQNPDMELNKCDKGGNTALGIAILKKKKESAIVLLENGADPTIPPLDYDQNTLALDLAQEWVKRGIPKFQEVVDLIKTIRNKD</sequence>
<dbReference type="PANTHER" id="PTHR24123:SF33">
    <property type="entry name" value="PROTEIN HOS4"/>
    <property type="match status" value="1"/>
</dbReference>
<feature type="repeat" description="ANK" evidence="3">
    <location>
        <begin position="35"/>
        <end position="67"/>
    </location>
</feature>
<dbReference type="EMBL" id="VLPL01000001">
    <property type="protein sequence ID" value="TSJ47989.1"/>
    <property type="molecule type" value="Genomic_DNA"/>
</dbReference>
<dbReference type="PANTHER" id="PTHR24123">
    <property type="entry name" value="ANKYRIN REPEAT-CONTAINING"/>
    <property type="match status" value="1"/>
</dbReference>
<feature type="repeat" description="ANK" evidence="3">
    <location>
        <begin position="2"/>
        <end position="34"/>
    </location>
</feature>
<dbReference type="PROSITE" id="PS50297">
    <property type="entry name" value="ANK_REP_REGION"/>
    <property type="match status" value="2"/>
</dbReference>
<evidence type="ECO:0000256" key="3">
    <source>
        <dbReference type="PROSITE-ProRule" id="PRU00023"/>
    </source>
</evidence>
<keyword evidence="2 3" id="KW-0040">ANK repeat</keyword>
<accession>A0A556N7I8</accession>
<reference evidence="4 5" key="1">
    <citation type="submission" date="2019-07" db="EMBL/GenBank/DDBJ databases">
        <authorList>
            <person name="Huq M.A."/>
        </authorList>
    </citation>
    <scope>NUCLEOTIDE SEQUENCE [LARGE SCALE GENOMIC DNA]</scope>
    <source>
        <strain evidence="4 5">MAH-3</strain>
    </source>
</reference>
<dbReference type="InterPro" id="IPR036770">
    <property type="entry name" value="Ankyrin_rpt-contain_sf"/>
</dbReference>
<dbReference type="InterPro" id="IPR002110">
    <property type="entry name" value="Ankyrin_rpt"/>
</dbReference>
<dbReference type="RefSeq" id="WP_144331524.1">
    <property type="nucleotide sequence ID" value="NZ_VLPL01000001.1"/>
</dbReference>
<name>A0A556N7I8_9FLAO</name>
<evidence type="ECO:0000313" key="5">
    <source>
        <dbReference type="Proteomes" id="UP000316008"/>
    </source>
</evidence>
<keyword evidence="1" id="KW-0677">Repeat</keyword>
<gene>
    <name evidence="4" type="ORF">FO442_02325</name>
</gene>
<proteinExistence type="predicted"/>
<dbReference type="SMART" id="SM00248">
    <property type="entry name" value="ANK"/>
    <property type="match status" value="6"/>
</dbReference>
<dbReference type="SUPFAM" id="SSF48403">
    <property type="entry name" value="Ankyrin repeat"/>
    <property type="match status" value="1"/>
</dbReference>
<evidence type="ECO:0000256" key="2">
    <source>
        <dbReference type="ARBA" id="ARBA00023043"/>
    </source>
</evidence>
<dbReference type="AlphaFoldDB" id="A0A556N7I8"/>
<dbReference type="PROSITE" id="PS50088">
    <property type="entry name" value="ANK_REPEAT"/>
    <property type="match status" value="2"/>
</dbReference>
<dbReference type="InterPro" id="IPR051165">
    <property type="entry name" value="Multifunctional_ANK_Repeat"/>
</dbReference>
<dbReference type="Pfam" id="PF12796">
    <property type="entry name" value="Ank_2"/>
    <property type="match status" value="2"/>
</dbReference>
<evidence type="ECO:0000313" key="4">
    <source>
        <dbReference type="EMBL" id="TSJ47989.1"/>
    </source>
</evidence>
<dbReference type="OrthoDB" id="407974at2"/>
<evidence type="ECO:0000256" key="1">
    <source>
        <dbReference type="ARBA" id="ARBA00022737"/>
    </source>
</evidence>